<dbReference type="PANTHER" id="PTHR32319:SF0">
    <property type="entry name" value="BACTERIAL HEMOLYSIN-LIKE PROTEIN"/>
    <property type="match status" value="1"/>
</dbReference>
<dbReference type="PROSITE" id="PS50889">
    <property type="entry name" value="S4"/>
    <property type="match status" value="1"/>
</dbReference>
<dbReference type="SUPFAM" id="SSF55174">
    <property type="entry name" value="Alpha-L RNA-binding motif"/>
    <property type="match status" value="1"/>
</dbReference>
<evidence type="ECO:0000256" key="1">
    <source>
        <dbReference type="ARBA" id="ARBA00022884"/>
    </source>
</evidence>
<comment type="similarity">
    <text evidence="2">Belongs to the TlyA family.</text>
</comment>
<sequence>MELKRIDILLKEKGLVKSRELAQKAISKKIVKYNGTFIKKASMKVPINANLELIDEPLKYVSRAGYKLEKAINTFNIDLKNKIAIDMGASTGGFTDCMLQNGIKKVYSIDVGHSQLDEKLINNSKVINMENINIRYLDLNKIEDDIDFISIDVSFISITKILNVAEKLLNNDGKIVALIKPQFEIGRQFLGKKAIVKDKKYHLKAVNTIKDFLKTTKLNLVDIDYSPIKGSRGNIEFLALISTSNPTFDIDKKIKEIINNSHISNY</sequence>
<dbReference type="Pfam" id="PF01728">
    <property type="entry name" value="FtsJ"/>
    <property type="match status" value="1"/>
</dbReference>
<keyword evidence="1 3" id="KW-0694">RNA-binding</keyword>
<dbReference type="InterPro" id="IPR002942">
    <property type="entry name" value="S4_RNA-bd"/>
</dbReference>
<accession>A0A845QXW4</accession>
<dbReference type="Gene3D" id="3.10.290.10">
    <property type="entry name" value="RNA-binding S4 domain"/>
    <property type="match status" value="1"/>
</dbReference>
<gene>
    <name evidence="5" type="ORF">D3Z33_07165</name>
</gene>
<dbReference type="RefSeq" id="WP_160197124.1">
    <property type="nucleotide sequence ID" value="NZ_QXXA01000007.1"/>
</dbReference>
<dbReference type="InterPro" id="IPR029063">
    <property type="entry name" value="SAM-dependent_MTases_sf"/>
</dbReference>
<evidence type="ECO:0000313" key="6">
    <source>
        <dbReference type="Proteomes" id="UP000467132"/>
    </source>
</evidence>
<dbReference type="InterPro" id="IPR004538">
    <property type="entry name" value="Hemolysin_A/TlyA"/>
</dbReference>
<evidence type="ECO:0000259" key="4">
    <source>
        <dbReference type="SMART" id="SM00363"/>
    </source>
</evidence>
<dbReference type="AlphaFoldDB" id="A0A845QXW4"/>
<dbReference type="GO" id="GO:0008168">
    <property type="term" value="F:methyltransferase activity"/>
    <property type="evidence" value="ECO:0007669"/>
    <property type="project" value="UniProtKB-KW"/>
</dbReference>
<dbReference type="CDD" id="cd00165">
    <property type="entry name" value="S4"/>
    <property type="match status" value="1"/>
</dbReference>
<dbReference type="EMBL" id="QXXA01000007">
    <property type="protein sequence ID" value="NBI06639.1"/>
    <property type="molecule type" value="Genomic_DNA"/>
</dbReference>
<evidence type="ECO:0000313" key="5">
    <source>
        <dbReference type="EMBL" id="NBI06639.1"/>
    </source>
</evidence>
<dbReference type="PIRSF" id="PIRSF005578">
    <property type="entry name" value="TlyA"/>
    <property type="match status" value="1"/>
</dbReference>
<name>A0A845QXW4_9CLOT</name>
<evidence type="ECO:0000256" key="2">
    <source>
        <dbReference type="ARBA" id="ARBA00029460"/>
    </source>
</evidence>
<dbReference type="Gene3D" id="3.40.50.150">
    <property type="entry name" value="Vaccinia Virus protein VP39"/>
    <property type="match status" value="1"/>
</dbReference>
<reference evidence="5 6" key="1">
    <citation type="submission" date="2018-08" db="EMBL/GenBank/DDBJ databases">
        <title>Murine metabolic-syndrome-specific gut microbial biobank.</title>
        <authorList>
            <person name="Liu C."/>
        </authorList>
    </citation>
    <scope>NUCLEOTIDE SEQUENCE [LARGE SCALE GENOMIC DNA]</scope>
    <source>
        <strain evidence="5 6">583</strain>
    </source>
</reference>
<protein>
    <submittedName>
        <fullName evidence="5">TlyA family RNA methyltransferase</fullName>
    </submittedName>
</protein>
<comment type="caution">
    <text evidence="5">The sequence shown here is derived from an EMBL/GenBank/DDBJ whole genome shotgun (WGS) entry which is preliminary data.</text>
</comment>
<dbReference type="SUPFAM" id="SSF53335">
    <property type="entry name" value="S-adenosyl-L-methionine-dependent methyltransferases"/>
    <property type="match status" value="1"/>
</dbReference>
<organism evidence="5 6">
    <name type="scientific">Senegalia massiliensis</name>
    <dbReference type="NCBI Taxonomy" id="1720316"/>
    <lineage>
        <taxon>Bacteria</taxon>
        <taxon>Bacillati</taxon>
        <taxon>Bacillota</taxon>
        <taxon>Clostridia</taxon>
        <taxon>Eubacteriales</taxon>
        <taxon>Clostridiaceae</taxon>
        <taxon>Senegalia</taxon>
    </lineage>
</organism>
<evidence type="ECO:0000256" key="3">
    <source>
        <dbReference type="PROSITE-ProRule" id="PRU00182"/>
    </source>
</evidence>
<dbReference type="OrthoDB" id="9784736at2"/>
<dbReference type="GO" id="GO:0032259">
    <property type="term" value="P:methylation"/>
    <property type="evidence" value="ECO:0007669"/>
    <property type="project" value="UniProtKB-KW"/>
</dbReference>
<proteinExistence type="inferred from homology"/>
<dbReference type="PANTHER" id="PTHR32319">
    <property type="entry name" value="BACTERIAL HEMOLYSIN-LIKE PROTEIN"/>
    <property type="match status" value="1"/>
</dbReference>
<dbReference type="InterPro" id="IPR036986">
    <property type="entry name" value="S4_RNA-bd_sf"/>
</dbReference>
<keyword evidence="6" id="KW-1185">Reference proteome</keyword>
<keyword evidence="5" id="KW-0808">Transferase</keyword>
<dbReference type="SMART" id="SM00363">
    <property type="entry name" value="S4"/>
    <property type="match status" value="1"/>
</dbReference>
<keyword evidence="5" id="KW-0489">Methyltransferase</keyword>
<dbReference type="InterPro" id="IPR002877">
    <property type="entry name" value="RNA_MeTrfase_FtsJ_dom"/>
</dbReference>
<feature type="domain" description="RNA-binding S4" evidence="4">
    <location>
        <begin position="4"/>
        <end position="69"/>
    </location>
</feature>
<dbReference type="GO" id="GO:0003723">
    <property type="term" value="F:RNA binding"/>
    <property type="evidence" value="ECO:0007669"/>
    <property type="project" value="UniProtKB-KW"/>
</dbReference>
<dbReference type="NCBIfam" id="TIGR00478">
    <property type="entry name" value="tly"/>
    <property type="match status" value="1"/>
</dbReference>
<dbReference type="Pfam" id="PF01479">
    <property type="entry name" value="S4"/>
    <property type="match status" value="1"/>
</dbReference>
<dbReference type="InterPro" id="IPR047048">
    <property type="entry name" value="TlyA"/>
</dbReference>
<dbReference type="Proteomes" id="UP000467132">
    <property type="component" value="Unassembled WGS sequence"/>
</dbReference>